<gene>
    <name evidence="1" type="ORF">ADICEAN_02319</name>
</gene>
<reference evidence="1 2" key="1">
    <citation type="journal article" date="2013" name="Genome Announc.">
        <title>Draft Genome Sequence of Cesiribacter andamanensis Strain AMV16T, Isolated from a Soil Sample from a Mud Volcano in the Andaman Islands, India.</title>
        <authorList>
            <person name="Shivaji S."/>
            <person name="Ara S."/>
            <person name="Begum Z."/>
            <person name="Srinivas T.N."/>
            <person name="Singh A."/>
            <person name="Kumar Pinnaka A."/>
        </authorList>
    </citation>
    <scope>NUCLEOTIDE SEQUENCE [LARGE SCALE GENOMIC DNA]</scope>
    <source>
        <strain evidence="1 2">AMV16</strain>
    </source>
</reference>
<sequence>MEIFPFLLTHHPPEPDVLPAGTYALCGHIHPAVSLRGAARQALSLPCYYFGPRVGMLPAFGKFTGFYKIKPKAGDAVYGVLPTKVICLSEQPGRADE</sequence>
<dbReference type="AlphaFoldDB" id="M7N5E3"/>
<organism evidence="1 2">
    <name type="scientific">Cesiribacter andamanensis AMV16</name>
    <dbReference type="NCBI Taxonomy" id="1279009"/>
    <lineage>
        <taxon>Bacteria</taxon>
        <taxon>Pseudomonadati</taxon>
        <taxon>Bacteroidota</taxon>
        <taxon>Cytophagia</taxon>
        <taxon>Cytophagales</taxon>
        <taxon>Cesiribacteraceae</taxon>
        <taxon>Cesiribacter</taxon>
    </lineage>
</organism>
<proteinExistence type="predicted"/>
<comment type="caution">
    <text evidence="1">The sequence shown here is derived from an EMBL/GenBank/DDBJ whole genome shotgun (WGS) entry which is preliminary data.</text>
</comment>
<accession>M7N5E3</accession>
<name>M7N5E3_9BACT</name>
<dbReference type="EMBL" id="AODQ01000055">
    <property type="protein sequence ID" value="EMR02512.1"/>
    <property type="molecule type" value="Genomic_DNA"/>
</dbReference>
<dbReference type="STRING" id="1279009.ADICEAN_02319"/>
<dbReference type="GO" id="GO:0016874">
    <property type="term" value="F:ligase activity"/>
    <property type="evidence" value="ECO:0007669"/>
    <property type="project" value="UniProtKB-KW"/>
</dbReference>
<keyword evidence="1" id="KW-0436">Ligase</keyword>
<protein>
    <submittedName>
        <fullName evidence="1">Metallophosphoesterase, DNA ligase-associated</fullName>
    </submittedName>
</protein>
<dbReference type="OrthoDB" id="9795838at2"/>
<keyword evidence="2" id="KW-1185">Reference proteome</keyword>
<evidence type="ECO:0000313" key="2">
    <source>
        <dbReference type="Proteomes" id="UP000011910"/>
    </source>
</evidence>
<dbReference type="Proteomes" id="UP000011910">
    <property type="component" value="Unassembled WGS sequence"/>
</dbReference>
<evidence type="ECO:0000313" key="1">
    <source>
        <dbReference type="EMBL" id="EMR02512.1"/>
    </source>
</evidence>
<dbReference type="eggNOG" id="COG1407">
    <property type="taxonomic scope" value="Bacteria"/>
</dbReference>